<dbReference type="Proteomes" id="UP000594454">
    <property type="component" value="Chromosome 1"/>
</dbReference>
<proteinExistence type="predicted"/>
<sequence>MSTSSIGRDEIRKPLLDAYLLERRILLGCSSFVAVALIIWIVAISTDRWSVISGEGGIYVPQTGRYFLWSHSGIWDICRYSLTPIPLASTSLAVNFTTFAYMNSSLASADKAKLAQEPFIQKFLENKVQGDVKDFDDNVKKNLFAYWVLNDTVEFRRLKAAYKTFNAARYNMTPSGHRPILVNTVNTTELHEIMGRNLSPYIVNGTTFYMVVPTLLRDALFHDWDKISAIRPLLLPFARDMEVPATILNHDRIVLQLTPPRPPKKARFGYGYEYVPFKRCKLIEMFPTEQMMRNDPSIDEELLDLVRTQASFAVITVMVMAMGFIFSLYTFANPRYMFKRLAGGIHFISAAANLVVIQVFIASLDHQKVHIKFSYPEGSRLTYGYGLYFAWLVFCTNLCAGIMFMWYSKKKKGNKAPTDEIAMADEVINIGR</sequence>
<dbReference type="InterPro" id="IPR050579">
    <property type="entry name" value="PMP-22/EMP/MP20-like"/>
</dbReference>
<dbReference type="AlphaFoldDB" id="A0A7R8UCJ1"/>
<evidence type="ECO:0000256" key="3">
    <source>
        <dbReference type="ARBA" id="ARBA00022989"/>
    </source>
</evidence>
<feature type="transmembrane region" description="Helical" evidence="5">
    <location>
        <begin position="384"/>
        <end position="407"/>
    </location>
</feature>
<dbReference type="PANTHER" id="PTHR10671:SF110">
    <property type="entry name" value="FI18012P1"/>
    <property type="match status" value="1"/>
</dbReference>
<evidence type="ECO:0000256" key="1">
    <source>
        <dbReference type="ARBA" id="ARBA00004141"/>
    </source>
</evidence>
<feature type="transmembrane region" description="Helical" evidence="5">
    <location>
        <begin position="344"/>
        <end position="364"/>
    </location>
</feature>
<feature type="transmembrane region" description="Helical" evidence="5">
    <location>
        <begin position="310"/>
        <end position="332"/>
    </location>
</feature>
<keyword evidence="2 5" id="KW-0812">Transmembrane</keyword>
<reference evidence="6 7" key="1">
    <citation type="submission" date="2020-11" db="EMBL/GenBank/DDBJ databases">
        <authorList>
            <person name="Wallbank WR R."/>
            <person name="Pardo Diaz C."/>
            <person name="Kozak K."/>
            <person name="Martin S."/>
            <person name="Jiggins C."/>
            <person name="Moest M."/>
            <person name="Warren A I."/>
            <person name="Generalovic N T."/>
            <person name="Byers J.R.P. K."/>
            <person name="Montejo-Kovacevich G."/>
            <person name="Yen C E."/>
        </authorList>
    </citation>
    <scope>NUCLEOTIDE SEQUENCE [LARGE SCALE GENOMIC DNA]</scope>
</reference>
<feature type="transmembrane region" description="Helical" evidence="5">
    <location>
        <begin position="21"/>
        <end position="43"/>
    </location>
</feature>
<comment type="subcellular location">
    <subcellularLocation>
        <location evidence="1">Membrane</location>
        <topology evidence="1">Multi-pass membrane protein</topology>
    </subcellularLocation>
</comment>
<evidence type="ECO:0000313" key="7">
    <source>
        <dbReference type="Proteomes" id="UP000594454"/>
    </source>
</evidence>
<evidence type="ECO:0000313" key="6">
    <source>
        <dbReference type="EMBL" id="CAD7078283.1"/>
    </source>
</evidence>
<dbReference type="PANTHER" id="PTHR10671">
    <property type="entry name" value="EPITHELIAL MEMBRANE PROTEIN-RELATED"/>
    <property type="match status" value="1"/>
</dbReference>
<protein>
    <submittedName>
        <fullName evidence="6">Uncharacterized protein</fullName>
    </submittedName>
</protein>
<accession>A0A7R8UCJ1</accession>
<dbReference type="Gene3D" id="1.20.140.150">
    <property type="match status" value="2"/>
</dbReference>
<evidence type="ECO:0000256" key="2">
    <source>
        <dbReference type="ARBA" id="ARBA00022692"/>
    </source>
</evidence>
<dbReference type="InParanoid" id="A0A7R8UCJ1"/>
<dbReference type="FunCoup" id="A0A7R8UCJ1">
    <property type="interactions" value="103"/>
</dbReference>
<organism evidence="6 7">
    <name type="scientific">Hermetia illucens</name>
    <name type="common">Black soldier fly</name>
    <dbReference type="NCBI Taxonomy" id="343691"/>
    <lineage>
        <taxon>Eukaryota</taxon>
        <taxon>Metazoa</taxon>
        <taxon>Ecdysozoa</taxon>
        <taxon>Arthropoda</taxon>
        <taxon>Hexapoda</taxon>
        <taxon>Insecta</taxon>
        <taxon>Pterygota</taxon>
        <taxon>Neoptera</taxon>
        <taxon>Endopterygota</taxon>
        <taxon>Diptera</taxon>
        <taxon>Brachycera</taxon>
        <taxon>Stratiomyomorpha</taxon>
        <taxon>Stratiomyidae</taxon>
        <taxon>Hermetiinae</taxon>
        <taxon>Hermetia</taxon>
    </lineage>
</organism>
<name>A0A7R8UCJ1_HERIL</name>
<dbReference type="GO" id="GO:0005886">
    <property type="term" value="C:plasma membrane"/>
    <property type="evidence" value="ECO:0007669"/>
    <property type="project" value="TreeGrafter"/>
</dbReference>
<evidence type="ECO:0000256" key="5">
    <source>
        <dbReference type="SAM" id="Phobius"/>
    </source>
</evidence>
<dbReference type="OrthoDB" id="5917530at2759"/>
<keyword evidence="3 5" id="KW-1133">Transmembrane helix</keyword>
<keyword evidence="7" id="KW-1185">Reference proteome</keyword>
<keyword evidence="4 5" id="KW-0472">Membrane</keyword>
<evidence type="ECO:0000256" key="4">
    <source>
        <dbReference type="ARBA" id="ARBA00023136"/>
    </source>
</evidence>
<dbReference type="EMBL" id="LR899009">
    <property type="protein sequence ID" value="CAD7078283.1"/>
    <property type="molecule type" value="Genomic_DNA"/>
</dbReference>
<gene>
    <name evidence="6" type="ORF">HERILL_LOCUS1559</name>
</gene>
<dbReference type="OMA" id="HMFAHWA"/>